<name>A0A3M7P3V4_BRAPC</name>
<dbReference type="EMBL" id="REGN01013582">
    <property type="protein sequence ID" value="RMZ93745.1"/>
    <property type="molecule type" value="Genomic_DNA"/>
</dbReference>
<gene>
    <name evidence="1" type="ORF">BpHYR1_025872</name>
</gene>
<protein>
    <submittedName>
        <fullName evidence="1">Uncharacterized protein</fullName>
    </submittedName>
</protein>
<proteinExistence type="predicted"/>
<organism evidence="1 2">
    <name type="scientific">Brachionus plicatilis</name>
    <name type="common">Marine rotifer</name>
    <name type="synonym">Brachionus muelleri</name>
    <dbReference type="NCBI Taxonomy" id="10195"/>
    <lineage>
        <taxon>Eukaryota</taxon>
        <taxon>Metazoa</taxon>
        <taxon>Spiralia</taxon>
        <taxon>Gnathifera</taxon>
        <taxon>Rotifera</taxon>
        <taxon>Eurotatoria</taxon>
        <taxon>Monogononta</taxon>
        <taxon>Pseudotrocha</taxon>
        <taxon>Ploima</taxon>
        <taxon>Brachionidae</taxon>
        <taxon>Brachionus</taxon>
    </lineage>
</organism>
<evidence type="ECO:0000313" key="2">
    <source>
        <dbReference type="Proteomes" id="UP000276133"/>
    </source>
</evidence>
<evidence type="ECO:0000313" key="1">
    <source>
        <dbReference type="EMBL" id="RMZ93745.1"/>
    </source>
</evidence>
<keyword evidence="2" id="KW-1185">Reference proteome</keyword>
<comment type="caution">
    <text evidence="1">The sequence shown here is derived from an EMBL/GenBank/DDBJ whole genome shotgun (WGS) entry which is preliminary data.</text>
</comment>
<accession>A0A3M7P3V4</accession>
<dbReference type="OrthoDB" id="1717591at2759"/>
<dbReference type="Proteomes" id="UP000276133">
    <property type="component" value="Unassembled WGS sequence"/>
</dbReference>
<dbReference type="AlphaFoldDB" id="A0A3M7P3V4"/>
<sequence>MHKEKTLNIIILKNYIHLFRQTMTDFFKSAFGIFNSQNGGPNSMAGPGSLSFSASTNDFVGQSIMVGNLRLKVTKLLAEGGYAI</sequence>
<feature type="non-terminal residue" evidence="1">
    <location>
        <position position="84"/>
    </location>
</feature>
<reference evidence="1 2" key="1">
    <citation type="journal article" date="2018" name="Sci. Rep.">
        <title>Genomic signatures of local adaptation to the degree of environmental predictability in rotifers.</title>
        <authorList>
            <person name="Franch-Gras L."/>
            <person name="Hahn C."/>
            <person name="Garcia-Roger E.M."/>
            <person name="Carmona M.J."/>
            <person name="Serra M."/>
            <person name="Gomez A."/>
        </authorList>
    </citation>
    <scope>NUCLEOTIDE SEQUENCE [LARGE SCALE GENOMIC DNA]</scope>
    <source>
        <strain evidence="1">HYR1</strain>
    </source>
</reference>